<dbReference type="Pfam" id="PF14337">
    <property type="entry name" value="Abi_alpha"/>
    <property type="match status" value="1"/>
</dbReference>
<reference evidence="1 2" key="1">
    <citation type="submission" date="2019-03" db="EMBL/GenBank/DDBJ databases">
        <title>Genomic Encyclopedia of Type Strains, Phase III (KMG-III): the genomes of soil and plant-associated and newly described type strains.</title>
        <authorList>
            <person name="Whitman W."/>
        </authorList>
    </citation>
    <scope>NUCLEOTIDE SEQUENCE [LARGE SCALE GENOMIC DNA]</scope>
    <source>
        <strain evidence="1 2">CECT 8976</strain>
    </source>
</reference>
<dbReference type="OrthoDB" id="7301451at2"/>
<organism evidence="1 2">
    <name type="scientific">Paludibacterium purpuratum</name>
    <dbReference type="NCBI Taxonomy" id="1144873"/>
    <lineage>
        <taxon>Bacteria</taxon>
        <taxon>Pseudomonadati</taxon>
        <taxon>Pseudomonadota</taxon>
        <taxon>Betaproteobacteria</taxon>
        <taxon>Neisseriales</taxon>
        <taxon>Chromobacteriaceae</taxon>
        <taxon>Paludibacterium</taxon>
    </lineage>
</organism>
<sequence length="227" mass="24751">MLSDEEAKAVQGVARLAGQSVAAVKALCEFIAEYIGGPLEQGVAIWTDKLRYRRWENQIVLVEKAKAFLAARGMTGPTRALGLNLAIPLLEEASLADSEYLQDRWAALLANAADVTKPEVRRAYVTILAELTSFDASILVKLFDADLASEWTNDIPPQLWTHHLPDEVLVSNKSIEPAVLRPEVALSLTNLGRLDLIDSAGAFGGMAAVHWVSMTELGRQFVDACRP</sequence>
<proteinExistence type="predicted"/>
<evidence type="ECO:0000313" key="1">
    <source>
        <dbReference type="EMBL" id="TDR70645.1"/>
    </source>
</evidence>
<gene>
    <name evidence="1" type="ORF">DFP86_12247</name>
</gene>
<dbReference type="Proteomes" id="UP000295611">
    <property type="component" value="Unassembled WGS sequence"/>
</dbReference>
<dbReference type="RefSeq" id="WP_133684231.1">
    <property type="nucleotide sequence ID" value="NZ_SNZP01000022.1"/>
</dbReference>
<dbReference type="EMBL" id="SNZP01000022">
    <property type="protein sequence ID" value="TDR70645.1"/>
    <property type="molecule type" value="Genomic_DNA"/>
</dbReference>
<dbReference type="InterPro" id="IPR025506">
    <property type="entry name" value="Abi_alpha"/>
</dbReference>
<name>A0A4R7AWC6_9NEIS</name>
<protein>
    <submittedName>
        <fullName evidence="1">Uncharacterized protein DUF4393</fullName>
    </submittedName>
</protein>
<dbReference type="AlphaFoldDB" id="A0A4R7AWC6"/>
<evidence type="ECO:0000313" key="2">
    <source>
        <dbReference type="Proteomes" id="UP000295611"/>
    </source>
</evidence>
<comment type="caution">
    <text evidence="1">The sequence shown here is derived from an EMBL/GenBank/DDBJ whole genome shotgun (WGS) entry which is preliminary data.</text>
</comment>
<accession>A0A4R7AWC6</accession>
<keyword evidence="2" id="KW-1185">Reference proteome</keyword>